<dbReference type="InterPro" id="IPR050695">
    <property type="entry name" value="N-acetylmuramoyl_amidase_3"/>
</dbReference>
<feature type="domain" description="MurNAc-LAA" evidence="5">
    <location>
        <begin position="99"/>
        <end position="259"/>
    </location>
</feature>
<accession>A0A2T6BZD5</accession>
<keyword evidence="7" id="KW-1185">Reference proteome</keyword>
<dbReference type="Gene3D" id="3.40.630.40">
    <property type="entry name" value="Zn-dependent exopeptidases"/>
    <property type="match status" value="1"/>
</dbReference>
<evidence type="ECO:0000256" key="3">
    <source>
        <dbReference type="ARBA" id="ARBA00022801"/>
    </source>
</evidence>
<dbReference type="GO" id="GO:0030288">
    <property type="term" value="C:outer membrane-bounded periplasmic space"/>
    <property type="evidence" value="ECO:0007669"/>
    <property type="project" value="TreeGrafter"/>
</dbReference>
<dbReference type="EC" id="3.5.1.28" evidence="2"/>
<keyword evidence="3" id="KW-0378">Hydrolase</keyword>
<keyword evidence="4" id="KW-0732">Signal</keyword>
<sequence>MYRYFSIVILFLFSTHLTFGNEMPSSEITKKRKEFVVMIDPGHGGSDTGTPGTKRYKTTEKDIALDVSLALGKKLEKLPNVKVLYTRTKDTYPTLNQRAVMTNKQKADLFISIHCNAQPGKKGTAYGSETFVLGLSNNKTNLEVAKRENSVIFLEDNYEEVYEGFDPNSPESLISLIILQEEYLDQSIEIASYIQKEFKVTAKRKDRGVKQAGFWVLSKTYMPSVLVELGFLTHKKEEDFLNSKRGKKIMTESLYNAVKKYIDLHSKSITTITDNDIDTDNLEIEVDNTETKTPKIYKDITFKVQLSASSKKIATKPYNFKGLDQISREKSGKIFRYFYGETSDYEEIKRLQVIAKRKGYTDCYVVAFKNGKKVPLSEVLN</sequence>
<dbReference type="InterPro" id="IPR002508">
    <property type="entry name" value="MurNAc-LAA_cat"/>
</dbReference>
<dbReference type="SUPFAM" id="SSF53187">
    <property type="entry name" value="Zn-dependent exopeptidases"/>
    <property type="match status" value="1"/>
</dbReference>
<feature type="chain" id="PRO_5015704383" description="N-acetylmuramoyl-L-alanine amidase" evidence="4">
    <location>
        <begin position="21"/>
        <end position="381"/>
    </location>
</feature>
<evidence type="ECO:0000259" key="5">
    <source>
        <dbReference type="SMART" id="SM00646"/>
    </source>
</evidence>
<evidence type="ECO:0000256" key="2">
    <source>
        <dbReference type="ARBA" id="ARBA00011901"/>
    </source>
</evidence>
<protein>
    <recommendedName>
        <fullName evidence="2">N-acetylmuramoyl-L-alanine amidase</fullName>
        <ecNumber evidence="2">3.5.1.28</ecNumber>
    </recommendedName>
</protein>
<dbReference type="FunFam" id="3.40.630.40:FF:000005">
    <property type="entry name" value="N-acetylmuramoyl-L-alanine amidase (AmiA)"/>
    <property type="match status" value="1"/>
</dbReference>
<reference evidence="6 7" key="1">
    <citation type="submission" date="2018-04" db="EMBL/GenBank/DDBJ databases">
        <title>Genomic Encyclopedia of Archaeal and Bacterial Type Strains, Phase II (KMG-II): from individual species to whole genera.</title>
        <authorList>
            <person name="Goeker M."/>
        </authorList>
    </citation>
    <scope>NUCLEOTIDE SEQUENCE [LARGE SCALE GENOMIC DNA]</scope>
    <source>
        <strain evidence="6 7">DSM 25731</strain>
    </source>
</reference>
<evidence type="ECO:0000256" key="1">
    <source>
        <dbReference type="ARBA" id="ARBA00001561"/>
    </source>
</evidence>
<dbReference type="AlphaFoldDB" id="A0A2T6BZD5"/>
<comment type="caution">
    <text evidence="6">The sequence shown here is derived from an EMBL/GenBank/DDBJ whole genome shotgun (WGS) entry which is preliminary data.</text>
</comment>
<dbReference type="CDD" id="cd02696">
    <property type="entry name" value="MurNAc-LAA"/>
    <property type="match status" value="1"/>
</dbReference>
<proteinExistence type="predicted"/>
<dbReference type="PANTHER" id="PTHR30404">
    <property type="entry name" value="N-ACETYLMURAMOYL-L-ALANINE AMIDASE"/>
    <property type="match status" value="1"/>
</dbReference>
<gene>
    <name evidence="6" type="ORF">C8N46_10449</name>
</gene>
<dbReference type="GO" id="GO:0009253">
    <property type="term" value="P:peptidoglycan catabolic process"/>
    <property type="evidence" value="ECO:0007669"/>
    <property type="project" value="InterPro"/>
</dbReference>
<dbReference type="OrthoDB" id="9806267at2"/>
<comment type="catalytic activity">
    <reaction evidence="1">
        <text>Hydrolyzes the link between N-acetylmuramoyl residues and L-amino acid residues in certain cell-wall glycopeptides.</text>
        <dbReference type="EC" id="3.5.1.28"/>
    </reaction>
</comment>
<organism evidence="6 7">
    <name type="scientific">Kordia periserrulae</name>
    <dbReference type="NCBI Taxonomy" id="701523"/>
    <lineage>
        <taxon>Bacteria</taxon>
        <taxon>Pseudomonadati</taxon>
        <taxon>Bacteroidota</taxon>
        <taxon>Flavobacteriia</taxon>
        <taxon>Flavobacteriales</taxon>
        <taxon>Flavobacteriaceae</taxon>
        <taxon>Kordia</taxon>
    </lineage>
</organism>
<dbReference type="Pfam" id="PF01520">
    <property type="entry name" value="Amidase_3"/>
    <property type="match status" value="1"/>
</dbReference>
<name>A0A2T6BZD5_9FLAO</name>
<feature type="signal peptide" evidence="4">
    <location>
        <begin position="1"/>
        <end position="20"/>
    </location>
</feature>
<dbReference type="PANTHER" id="PTHR30404:SF0">
    <property type="entry name" value="N-ACETYLMURAMOYL-L-ALANINE AMIDASE AMIC"/>
    <property type="match status" value="1"/>
</dbReference>
<evidence type="ECO:0000313" key="7">
    <source>
        <dbReference type="Proteomes" id="UP000244090"/>
    </source>
</evidence>
<evidence type="ECO:0000256" key="4">
    <source>
        <dbReference type="SAM" id="SignalP"/>
    </source>
</evidence>
<dbReference type="EMBL" id="QBKT01000004">
    <property type="protein sequence ID" value="PTX61406.1"/>
    <property type="molecule type" value="Genomic_DNA"/>
</dbReference>
<dbReference type="GO" id="GO:0008745">
    <property type="term" value="F:N-acetylmuramoyl-L-alanine amidase activity"/>
    <property type="evidence" value="ECO:0007669"/>
    <property type="project" value="UniProtKB-EC"/>
</dbReference>
<dbReference type="Proteomes" id="UP000244090">
    <property type="component" value="Unassembled WGS sequence"/>
</dbReference>
<evidence type="ECO:0000313" key="6">
    <source>
        <dbReference type="EMBL" id="PTX61406.1"/>
    </source>
</evidence>
<dbReference type="SMART" id="SM00646">
    <property type="entry name" value="Ami_3"/>
    <property type="match status" value="1"/>
</dbReference>